<accession>A0ABU8HC75</accession>
<dbReference type="PANTHER" id="PTHR37305">
    <property type="entry name" value="INTEGRAL MEMBRANE PROTEIN-RELATED"/>
    <property type="match status" value="1"/>
</dbReference>
<feature type="transmembrane region" description="Helical" evidence="1">
    <location>
        <begin position="178"/>
        <end position="197"/>
    </location>
</feature>
<proteinExistence type="predicted"/>
<evidence type="ECO:0000256" key="1">
    <source>
        <dbReference type="SAM" id="Phobius"/>
    </source>
</evidence>
<sequence>MKQLVKFEIYKLFRQKGIYTWMILMFLFFSLAMTMEARIPNNLDTSAIEIKEELQTAAKKWEGKLTGKKIEEASNLSQSLEARVQQKFADNYKGDGNELTSEEVAEYFILSRISLARYNLQVFQTNLKDLDNRVNSVNRDSFAYKKGLLEQEMLEKVNVETFTYNEGPKKTIDFVSNYAVYFTGIIMLVGLTSTFVNETRTSMDQLIYSSRYGRKQIVTAKIMAGMALIVVLTISWVTFDVLMNLYLYGNNGWNSSIQLLGHPHSPYNLTGLEYFGIQIGAHLIAAIAFMAFILTVSALSKSILASFLISTLVFILPSIFLHSHILEFARKYSFISFMEAFEFRSPFHAINVFGVPVLDPYIHYPLLVLITAFFMFVTYQIIRRKQVQ</sequence>
<reference evidence="2 3" key="1">
    <citation type="journal article" date="2018" name="J. Microbiol.">
        <title>Bacillus spongiae sp. nov., isolated from sponge of Jeju Island.</title>
        <authorList>
            <person name="Lee G.E."/>
            <person name="Im W.T."/>
            <person name="Park J.S."/>
        </authorList>
    </citation>
    <scope>NUCLEOTIDE SEQUENCE [LARGE SCALE GENOMIC DNA]</scope>
    <source>
        <strain evidence="2 3">135PIL107-10</strain>
    </source>
</reference>
<gene>
    <name evidence="2" type="ORF">WAK64_07215</name>
</gene>
<organism evidence="2 3">
    <name type="scientific">Bacillus spongiae</name>
    <dbReference type="NCBI Taxonomy" id="2683610"/>
    <lineage>
        <taxon>Bacteria</taxon>
        <taxon>Bacillati</taxon>
        <taxon>Bacillota</taxon>
        <taxon>Bacilli</taxon>
        <taxon>Bacillales</taxon>
        <taxon>Bacillaceae</taxon>
        <taxon>Bacillus</taxon>
    </lineage>
</organism>
<dbReference type="EMBL" id="JBBAXC010000005">
    <property type="protein sequence ID" value="MEI5906847.1"/>
    <property type="molecule type" value="Genomic_DNA"/>
</dbReference>
<evidence type="ECO:0008006" key="4">
    <source>
        <dbReference type="Google" id="ProtNLM"/>
    </source>
</evidence>
<feature type="transmembrane region" description="Helical" evidence="1">
    <location>
        <begin position="275"/>
        <end position="296"/>
    </location>
</feature>
<feature type="transmembrane region" description="Helical" evidence="1">
    <location>
        <begin position="18"/>
        <end position="35"/>
    </location>
</feature>
<dbReference type="Pfam" id="PF12679">
    <property type="entry name" value="ABC2_membrane_2"/>
    <property type="match status" value="1"/>
</dbReference>
<dbReference type="Proteomes" id="UP001312865">
    <property type="component" value="Unassembled WGS sequence"/>
</dbReference>
<keyword evidence="3" id="KW-1185">Reference proteome</keyword>
<comment type="caution">
    <text evidence="2">The sequence shown here is derived from an EMBL/GenBank/DDBJ whole genome shotgun (WGS) entry which is preliminary data.</text>
</comment>
<protein>
    <recommendedName>
        <fullName evidence="4">ABC transporter permease</fullName>
    </recommendedName>
</protein>
<keyword evidence="1" id="KW-1133">Transmembrane helix</keyword>
<evidence type="ECO:0000313" key="3">
    <source>
        <dbReference type="Proteomes" id="UP001312865"/>
    </source>
</evidence>
<feature type="transmembrane region" description="Helical" evidence="1">
    <location>
        <begin position="303"/>
        <end position="325"/>
    </location>
</feature>
<evidence type="ECO:0000313" key="2">
    <source>
        <dbReference type="EMBL" id="MEI5906847.1"/>
    </source>
</evidence>
<dbReference type="PANTHER" id="PTHR37305:SF1">
    <property type="entry name" value="MEMBRANE PROTEIN"/>
    <property type="match status" value="1"/>
</dbReference>
<feature type="transmembrane region" description="Helical" evidence="1">
    <location>
        <begin position="361"/>
        <end position="382"/>
    </location>
</feature>
<feature type="transmembrane region" description="Helical" evidence="1">
    <location>
        <begin position="218"/>
        <end position="239"/>
    </location>
</feature>
<dbReference type="RefSeq" id="WP_336586288.1">
    <property type="nucleotide sequence ID" value="NZ_JBBAXC010000005.1"/>
</dbReference>
<keyword evidence="1" id="KW-0472">Membrane</keyword>
<name>A0ABU8HC75_9BACI</name>
<keyword evidence="1" id="KW-0812">Transmembrane</keyword>